<dbReference type="SMART" id="SM00908">
    <property type="entry name" value="Gal-bind_lectin"/>
    <property type="match status" value="1"/>
</dbReference>
<dbReference type="SMART" id="SM00276">
    <property type="entry name" value="GLECT"/>
    <property type="match status" value="1"/>
</dbReference>
<evidence type="ECO:0000256" key="2">
    <source>
        <dbReference type="SAM" id="MobiDB-lite"/>
    </source>
</evidence>
<dbReference type="EMBL" id="OU963863">
    <property type="protein sequence ID" value="CAH0385166.1"/>
    <property type="molecule type" value="Genomic_DNA"/>
</dbReference>
<evidence type="ECO:0000313" key="4">
    <source>
        <dbReference type="EMBL" id="CAH0385166.1"/>
    </source>
</evidence>
<name>A0A9P0A691_BEMTA</name>
<dbReference type="PANTHER" id="PTHR34825">
    <property type="entry name" value="CONSERVED PROTEIN, WITH A WEAK D-GALACTARATE DEHYDRATASE/ALTRONATE HYDROLASE DOMAIN"/>
    <property type="match status" value="1"/>
</dbReference>
<dbReference type="CDD" id="cd00070">
    <property type="entry name" value="GLECT"/>
    <property type="match status" value="1"/>
</dbReference>
<feature type="region of interest" description="Disordered" evidence="2">
    <location>
        <begin position="207"/>
        <end position="232"/>
    </location>
</feature>
<dbReference type="Pfam" id="PF00337">
    <property type="entry name" value="Gal-bind_lectin"/>
    <property type="match status" value="1"/>
</dbReference>
<keyword evidence="5" id="KW-1185">Reference proteome</keyword>
<gene>
    <name evidence="4" type="ORF">BEMITA_LOCUS4419</name>
</gene>
<organism evidence="4 5">
    <name type="scientific">Bemisia tabaci</name>
    <name type="common">Sweetpotato whitefly</name>
    <name type="synonym">Aleurodes tabaci</name>
    <dbReference type="NCBI Taxonomy" id="7038"/>
    <lineage>
        <taxon>Eukaryota</taxon>
        <taxon>Metazoa</taxon>
        <taxon>Ecdysozoa</taxon>
        <taxon>Arthropoda</taxon>
        <taxon>Hexapoda</taxon>
        <taxon>Insecta</taxon>
        <taxon>Pterygota</taxon>
        <taxon>Neoptera</taxon>
        <taxon>Paraneoptera</taxon>
        <taxon>Hemiptera</taxon>
        <taxon>Sternorrhyncha</taxon>
        <taxon>Aleyrodoidea</taxon>
        <taxon>Aleyrodidae</taxon>
        <taxon>Aleyrodinae</taxon>
        <taxon>Bemisia</taxon>
    </lineage>
</organism>
<dbReference type="PROSITE" id="PS51304">
    <property type="entry name" value="GALECTIN"/>
    <property type="match status" value="1"/>
</dbReference>
<feature type="domain" description="Galectin" evidence="3">
    <location>
        <begin position="63"/>
        <end position="191"/>
    </location>
</feature>
<accession>A0A9P0A691</accession>
<sequence>MDFAGVSLFLSLYFYHVVRIGGENTTANTLEATCSGTPAPDAYLLRSWNFKKIFNGKGQCMPIQLSLEYGFSHGSKLLIEGATLEGNWFSIELKSVLLGDIPLHLSGRPYEEKFIKNSKTNSSSWGVEEFEENWPFYCGKKFTLSIECLKESYKMNVNGIQMREFAHRLPHSIIDALRMNGALVISHVQYAVSSIHPDIFWPNSDNSNATTTQITQNQTNGHDSTASPTDLKGPIFNAFDRDKNLGASNSRNDIVLTSSDFLDIQRSSAFIDKTMAIVDFLTKWPKFLVLTAPKRFGKTSLLSMFRYFFGIPIHTATGGENKILKAQTLEIFQSPKLKIWQNFTELEPFLMSHAVVSFNFGTIMTNSYEDFLSSMKMCIFSAYTEHSYLTTGSELSKFEKEENLAVLNNFGIIGSRDIKEQSGQVLVKLVRRHLRKNSMVFIDDYDKPLIDLLFDSHRHMEETFDPIVVFLEKFIAAIAKNGDNARVLLTGTTKFGGTLSSADNLKFDSIFERPYYANHFGFTYSEVEYLAKKFQKGEEHLDDIERWYGGYSCSDGTKIFRPNSVVNYFHDGAVGHYWKLNSSPFSLRKLSNHPTTQVGFKSLLQTGRAFAMAENDLGLRHIVELVSNCSSSDDICDEWVFKYLLDSGVFSRKVPWFPSEWRPEIEIPNWEVEYQLKREILNPCFLQDVYHINEVSLRIFVEAAAELQPDDKETFQKFVNTLHLVLSVPELSNQEVMRNVVVFSILNSDSQSFVYRNVERIENDDVTMAEEEQNRDLIALFVTKNDVAVVLALNYQDSSSLAVLHEILERRYFEKFYDKRVKRPKDLREVHIGIHFSEDRKTSINYITDPRDPNNLRKRSIKLESE</sequence>
<protein>
    <recommendedName>
        <fullName evidence="3">Galectin domain-containing protein</fullName>
    </recommendedName>
</protein>
<proteinExistence type="predicted"/>
<feature type="compositionally biased region" description="Low complexity" evidence="2">
    <location>
        <begin position="208"/>
        <end position="220"/>
    </location>
</feature>
<dbReference type="Pfam" id="PF09820">
    <property type="entry name" value="AAA-ATPase_like"/>
    <property type="match status" value="1"/>
</dbReference>
<evidence type="ECO:0000313" key="5">
    <source>
        <dbReference type="Proteomes" id="UP001152759"/>
    </source>
</evidence>
<reference evidence="4" key="1">
    <citation type="submission" date="2021-12" db="EMBL/GenBank/DDBJ databases">
        <authorList>
            <person name="King R."/>
        </authorList>
    </citation>
    <scope>NUCLEOTIDE SEQUENCE</scope>
</reference>
<dbReference type="SUPFAM" id="SSF49899">
    <property type="entry name" value="Concanavalin A-like lectins/glucanases"/>
    <property type="match status" value="1"/>
</dbReference>
<keyword evidence="1" id="KW-0430">Lectin</keyword>
<dbReference type="InterPro" id="IPR018631">
    <property type="entry name" value="AAA-ATPase-like_dom"/>
</dbReference>
<dbReference type="GO" id="GO:0030246">
    <property type="term" value="F:carbohydrate binding"/>
    <property type="evidence" value="ECO:0007669"/>
    <property type="project" value="UniProtKB-KW"/>
</dbReference>
<dbReference type="InterPro" id="IPR013320">
    <property type="entry name" value="ConA-like_dom_sf"/>
</dbReference>
<dbReference type="AlphaFoldDB" id="A0A9P0A691"/>
<dbReference type="SUPFAM" id="SSF52540">
    <property type="entry name" value="P-loop containing nucleoside triphosphate hydrolases"/>
    <property type="match status" value="1"/>
</dbReference>
<dbReference type="InterPro" id="IPR001079">
    <property type="entry name" value="Galectin_CRD"/>
</dbReference>
<dbReference type="Gene3D" id="2.60.120.200">
    <property type="match status" value="1"/>
</dbReference>
<dbReference type="KEGG" id="btab:109034665"/>
<dbReference type="Proteomes" id="UP001152759">
    <property type="component" value="Chromosome 2"/>
</dbReference>
<dbReference type="InterPro" id="IPR027417">
    <property type="entry name" value="P-loop_NTPase"/>
</dbReference>
<dbReference type="PANTHER" id="PTHR34825:SF1">
    <property type="entry name" value="AAA-ATPASE-LIKE DOMAIN-CONTAINING PROTEIN"/>
    <property type="match status" value="1"/>
</dbReference>
<evidence type="ECO:0000259" key="3">
    <source>
        <dbReference type="PROSITE" id="PS51304"/>
    </source>
</evidence>
<evidence type="ECO:0000256" key="1">
    <source>
        <dbReference type="ARBA" id="ARBA00022734"/>
    </source>
</evidence>